<keyword evidence="3" id="KW-0121">Carboxypeptidase</keyword>
<keyword evidence="1" id="KW-0732">Signal</keyword>
<dbReference type="OrthoDB" id="9758209at2"/>
<dbReference type="Proteomes" id="UP000076079">
    <property type="component" value="Chromosome"/>
</dbReference>
<proteinExistence type="predicted"/>
<gene>
    <name evidence="3" type="ORF">LuPra_02335</name>
</gene>
<feature type="signal peptide" evidence="1">
    <location>
        <begin position="1"/>
        <end position="27"/>
    </location>
</feature>
<dbReference type="GO" id="GO:0006508">
    <property type="term" value="P:proteolysis"/>
    <property type="evidence" value="ECO:0007669"/>
    <property type="project" value="InterPro"/>
</dbReference>
<dbReference type="KEGG" id="abac:LuPra_02335"/>
<dbReference type="SUPFAM" id="SSF53187">
    <property type="entry name" value="Zn-dependent exopeptidases"/>
    <property type="match status" value="1"/>
</dbReference>
<keyword evidence="3" id="KW-0645">Protease</keyword>
<evidence type="ECO:0000313" key="3">
    <source>
        <dbReference type="EMBL" id="AMY09122.1"/>
    </source>
</evidence>
<dbReference type="AlphaFoldDB" id="A0A143PKL3"/>
<dbReference type="STRING" id="1855912.LuPra_02335"/>
<dbReference type="GO" id="GO:0008270">
    <property type="term" value="F:zinc ion binding"/>
    <property type="evidence" value="ECO:0007669"/>
    <property type="project" value="InterPro"/>
</dbReference>
<dbReference type="RefSeq" id="WP_110170899.1">
    <property type="nucleotide sequence ID" value="NZ_CP015136.1"/>
</dbReference>
<keyword evidence="4" id="KW-1185">Reference proteome</keyword>
<evidence type="ECO:0000256" key="1">
    <source>
        <dbReference type="SAM" id="SignalP"/>
    </source>
</evidence>
<feature type="domain" description="Peptidase M14" evidence="2">
    <location>
        <begin position="92"/>
        <end position="253"/>
    </location>
</feature>
<keyword evidence="3" id="KW-0378">Hydrolase</keyword>
<reference evidence="4" key="2">
    <citation type="submission" date="2016-04" db="EMBL/GenBank/DDBJ databases">
        <title>First Complete Genome Sequence of a Subdivision 6 Acidobacterium.</title>
        <authorList>
            <person name="Huang S."/>
            <person name="Vieira S."/>
            <person name="Bunk B."/>
            <person name="Riedel T."/>
            <person name="Sproeer C."/>
            <person name="Overmann J."/>
        </authorList>
    </citation>
    <scope>NUCLEOTIDE SEQUENCE [LARGE SCALE GENOMIC DNA]</scope>
    <source>
        <strain evidence="4">DSM 100886 HEG_-6_39</strain>
    </source>
</reference>
<evidence type="ECO:0000259" key="2">
    <source>
        <dbReference type="Pfam" id="PF00246"/>
    </source>
</evidence>
<reference evidence="3 4" key="1">
    <citation type="journal article" date="2016" name="Genome Announc.">
        <title>First Complete Genome Sequence of a Subdivision 6 Acidobacterium Strain.</title>
        <authorList>
            <person name="Huang S."/>
            <person name="Vieira S."/>
            <person name="Bunk B."/>
            <person name="Riedel T."/>
            <person name="Sproer C."/>
            <person name="Overmann J."/>
        </authorList>
    </citation>
    <scope>NUCLEOTIDE SEQUENCE [LARGE SCALE GENOMIC DNA]</scope>
    <source>
        <strain evidence="4">DSM 100886 HEG_-6_39</strain>
    </source>
</reference>
<dbReference type="GO" id="GO:0004181">
    <property type="term" value="F:metallocarboxypeptidase activity"/>
    <property type="evidence" value="ECO:0007669"/>
    <property type="project" value="InterPro"/>
</dbReference>
<sequence precursor="true">MTPTATRLLAATTALVLLTSLPHGTLAQTRKAPSTQKIDEAYTAKIKEHLQDPRITTELVDHLPASATVPTPLAFHGRIVGTPGELTYAKDIHRYLQALDKASERATLWTIGKTEEGRDMVLLAIADEATIAHLGAYRDKLAQLTDPRKTTEAQARELLGTAKPIYWLTSGMHSPENGGPEMLQELAYRLIVEDSPFVKQIRENVITFITPVIEVDGREKQVDTYYFNKKRAENDARLPLMYWGKYVAHDNNRDGMGQFLALTRHVTKVQNEWKPTVMHDLHEAQTYLYASTGTGPYNEALDPITVDEWWLLAKTEVMEMTKRGVPGVWTYGFYDGWTPNYMFFIAHTHNAIGRFYEVQSYGPDNYEARAGATITSREWFRPNPPLPSIKWGPRNNTNIQQSAALIALNHVAKNRELYLENYWLKNKRAVEAGRTGKVNAWVIPAAQYRKGEAVDAVNELRRQGLEVHRATSAFRAGTVDVAAGDYVIRGDQPYRTMAEMYFGVQNFAPANPRPYDDTGWTFQYMRNVSLKAVSDTTVFDKPMTLLTIDAVAPGGIDGTGAAAIVVAHTTDNNLMKFRFAHTGVKMRAAEEDFEAAGQKFRAGAFIVDGADRKAIEPTLVSLGLSAWAVASAPTVKTHDLDLPRIGYVHAWQRTQDEGWVRAALDTYGVPYTYFSDIALRDGNLRTKYDVIIYPHVGGTAQAQINGIPRVGTTPLPYRRTDGTPNLGALDQADDIRGGMGMEGLMELVKFVRAGGTLITEGSTASILPEFGMTNGLAVERPPGLFARGSIMKSAWQDRTSPIAYGFEDKTLPVYFNQEPVFNASASTGAAGGGGGGAAVPGVGQNTTPMAGSPNRIASLEPEAKPDAKADARPQAEAADDFRQMARRLGVNVDESRPRTVLAFPRNPDDMLLSGGLAGGQALSGRAQVLDATLGDGHVVMFAIRPFWRWQTQGTFFLGFNAILNWNDLDAGKPPTRTDTQP</sequence>
<organism evidence="3 4">
    <name type="scientific">Luteitalea pratensis</name>
    <dbReference type="NCBI Taxonomy" id="1855912"/>
    <lineage>
        <taxon>Bacteria</taxon>
        <taxon>Pseudomonadati</taxon>
        <taxon>Acidobacteriota</taxon>
        <taxon>Vicinamibacteria</taxon>
        <taxon>Vicinamibacterales</taxon>
        <taxon>Vicinamibacteraceae</taxon>
        <taxon>Luteitalea</taxon>
    </lineage>
</organism>
<name>A0A143PKL3_LUTPR</name>
<evidence type="ECO:0000313" key="4">
    <source>
        <dbReference type="Proteomes" id="UP000076079"/>
    </source>
</evidence>
<dbReference type="EMBL" id="CP015136">
    <property type="protein sequence ID" value="AMY09122.1"/>
    <property type="molecule type" value="Genomic_DNA"/>
</dbReference>
<accession>A0A143PKL3</accession>
<dbReference type="Pfam" id="PF00246">
    <property type="entry name" value="Peptidase_M14"/>
    <property type="match status" value="1"/>
</dbReference>
<dbReference type="InterPro" id="IPR000834">
    <property type="entry name" value="Peptidase_M14"/>
</dbReference>
<dbReference type="Gene3D" id="3.40.630.10">
    <property type="entry name" value="Zn peptidases"/>
    <property type="match status" value="1"/>
</dbReference>
<feature type="chain" id="PRO_5007511614" evidence="1">
    <location>
        <begin position="28"/>
        <end position="981"/>
    </location>
</feature>
<dbReference type="PATRIC" id="fig|1813736.3.peg.2450"/>
<protein>
    <submittedName>
        <fullName evidence="3">Zinc carboxypeptidase</fullName>
    </submittedName>
</protein>